<dbReference type="Pfam" id="PF14281">
    <property type="entry name" value="PDDEXK_4"/>
    <property type="match status" value="1"/>
</dbReference>
<dbReference type="OrthoDB" id="6346224at2"/>
<evidence type="ECO:0008006" key="3">
    <source>
        <dbReference type="Google" id="ProtNLM"/>
    </source>
</evidence>
<dbReference type="RefSeq" id="WP_099647711.1">
    <property type="nucleotide sequence ID" value="NZ_KZ319309.1"/>
</dbReference>
<organism evidence="1 2">
    <name type="scientific">Leeuwenhoekiella nanhaiensis</name>
    <dbReference type="NCBI Taxonomy" id="1655491"/>
    <lineage>
        <taxon>Bacteria</taxon>
        <taxon>Pseudomonadati</taxon>
        <taxon>Bacteroidota</taxon>
        <taxon>Flavobacteriia</taxon>
        <taxon>Flavobacteriales</taxon>
        <taxon>Flavobacteriaceae</taxon>
        <taxon>Leeuwenhoekiella</taxon>
    </lineage>
</organism>
<reference evidence="1 2" key="1">
    <citation type="submission" date="2017-08" db="EMBL/GenBank/DDBJ databases">
        <title>The whole genome shortgun sequences of strain Leeuwenhoekiella nanhaiensis G18 from the South China Sea.</title>
        <authorList>
            <person name="Liu Q."/>
        </authorList>
    </citation>
    <scope>NUCLEOTIDE SEQUENCE [LARGE SCALE GENOMIC DNA]</scope>
    <source>
        <strain evidence="1 2">G18</strain>
    </source>
</reference>
<accession>A0A2G1VM02</accession>
<name>A0A2G1VM02_9FLAO</name>
<dbReference type="InterPro" id="IPR029470">
    <property type="entry name" value="PDDEXK_4"/>
</dbReference>
<dbReference type="EMBL" id="NQXA01000030">
    <property type="protein sequence ID" value="PHQ27795.1"/>
    <property type="molecule type" value="Genomic_DNA"/>
</dbReference>
<keyword evidence="2" id="KW-1185">Reference proteome</keyword>
<comment type="caution">
    <text evidence="1">The sequence shown here is derived from an EMBL/GenBank/DDBJ whole genome shotgun (WGS) entry which is preliminary data.</text>
</comment>
<dbReference type="Proteomes" id="UP000229433">
    <property type="component" value="Unassembled WGS sequence"/>
</dbReference>
<sequence>MLVETLLNGINPIRLKSEKNRSDKSFNIFTILRKPHDEEHLHSAFLYEMLNTEGSHLMGNLFLKIFLKKLNLNADKSSQFSIFKESMKIDLFLTSPEMAIVIENKIWACDQDLQLERYYLKAQLQGFHNIFLVYLTLDGKKPSKKSLGSLDLKEVKCISYRDFIKDWIDLCILECANRSNLTEVFKQYKNLITQLSMDQKEIEQRLELMNFLGQNDNAINAQFLVNNWIHMKWHTEFEFWNALNSKVSEVSDFEVIECKKYSIEAIDKSVHSSRNRNLSYGLMINTGLAQIESDKDLVIYIERGGYILTIGLCVLHKDQPYYQTIESEELKQMVSPKIFQNSAEEFWLGWEHISRKINFESFQDEDTLRLMNLEFRDIVVDELIATIKEKNHQIEKLILT</sequence>
<evidence type="ECO:0000313" key="1">
    <source>
        <dbReference type="EMBL" id="PHQ27795.1"/>
    </source>
</evidence>
<dbReference type="AlphaFoldDB" id="A0A2G1VM02"/>
<protein>
    <recommendedName>
        <fullName evidence="3">PD-(D/E)XK nuclease superfamily protein</fullName>
    </recommendedName>
</protein>
<proteinExistence type="predicted"/>
<gene>
    <name evidence="1" type="ORF">CJ305_18235</name>
</gene>
<evidence type="ECO:0000313" key="2">
    <source>
        <dbReference type="Proteomes" id="UP000229433"/>
    </source>
</evidence>